<dbReference type="AlphaFoldDB" id="A0AA40CMR0"/>
<comment type="caution">
    <text evidence="1">The sequence shown here is derived from an EMBL/GenBank/DDBJ whole genome shotgun (WGS) entry which is preliminary data.</text>
</comment>
<keyword evidence="2" id="KW-1185">Reference proteome</keyword>
<evidence type="ECO:0000313" key="2">
    <source>
        <dbReference type="Proteomes" id="UP001175001"/>
    </source>
</evidence>
<sequence length="251" mass="27247">MGSGGKLYERQALYNDSHNWKYDSFSGLSVAGNNSYLATHWEQALNNVNQTLSMLGWQDDDDGLTMGKYTSNNTVSNSLAFADPKVSTSISAAFAMNRYGGKTNLMLYAVSTDDLPLADTAQRTADTSLSGAASVPMTMVSQNNTSLFNVAERPDCSWPFPLTQLLLYPSANRSTLNLVAYNCSSGFVSLAPQLAPVLKENRTYLALSSHADAKVYVMFDEGDGPEIEEWAVPKLSGDAWDAGVPFSKEMT</sequence>
<dbReference type="SUPFAM" id="SSF89372">
    <property type="entry name" value="Fucose-specific lectin"/>
    <property type="match status" value="1"/>
</dbReference>
<protein>
    <submittedName>
        <fullName evidence="1">Uncharacterized protein</fullName>
    </submittedName>
</protein>
<name>A0AA40CMR0_9PEZI</name>
<evidence type="ECO:0000313" key="1">
    <source>
        <dbReference type="EMBL" id="KAK0642694.1"/>
    </source>
</evidence>
<organism evidence="1 2">
    <name type="scientific">Lasiodiplodia hormozganensis</name>
    <dbReference type="NCBI Taxonomy" id="869390"/>
    <lineage>
        <taxon>Eukaryota</taxon>
        <taxon>Fungi</taxon>
        <taxon>Dikarya</taxon>
        <taxon>Ascomycota</taxon>
        <taxon>Pezizomycotina</taxon>
        <taxon>Dothideomycetes</taxon>
        <taxon>Dothideomycetes incertae sedis</taxon>
        <taxon>Botryosphaeriales</taxon>
        <taxon>Botryosphaeriaceae</taxon>
        <taxon>Lasiodiplodia</taxon>
    </lineage>
</organism>
<gene>
    <name evidence="1" type="ORF">DIS24_g8809</name>
</gene>
<reference evidence="1" key="1">
    <citation type="submission" date="2023-06" db="EMBL/GenBank/DDBJ databases">
        <title>Multi-omics analyses reveal the molecular pathogenesis toolkit of Lasiodiplodia hormozganensis, a cross-kingdom pathogen.</title>
        <authorList>
            <person name="Felix C."/>
            <person name="Meneses R."/>
            <person name="Goncalves M.F.M."/>
            <person name="Tilleman L."/>
            <person name="Duarte A.S."/>
            <person name="Jorrin-Novo J.V."/>
            <person name="Van De Peer Y."/>
            <person name="Deforce D."/>
            <person name="Van Nieuwerburgh F."/>
            <person name="Esteves A.C."/>
            <person name="Alves A."/>
        </authorList>
    </citation>
    <scope>NUCLEOTIDE SEQUENCE</scope>
    <source>
        <strain evidence="1">CBS 339.90</strain>
    </source>
</reference>
<proteinExistence type="predicted"/>
<dbReference type="Proteomes" id="UP001175001">
    <property type="component" value="Unassembled WGS sequence"/>
</dbReference>
<dbReference type="EMBL" id="JAUJDW010000069">
    <property type="protein sequence ID" value="KAK0642694.1"/>
    <property type="molecule type" value="Genomic_DNA"/>
</dbReference>
<accession>A0AA40CMR0</accession>